<reference evidence="2" key="1">
    <citation type="journal article" date="2008" name="Nat. Genet.">
        <title>The Pristionchus pacificus genome provides a unique perspective on nematode lifestyle and parasitism.</title>
        <authorList>
            <person name="Dieterich C."/>
            <person name="Clifton S.W."/>
            <person name="Schuster L.N."/>
            <person name="Chinwalla A."/>
            <person name="Delehaunty K."/>
            <person name="Dinkelacker I."/>
            <person name="Fulton L."/>
            <person name="Fulton R."/>
            <person name="Godfrey J."/>
            <person name="Minx P."/>
            <person name="Mitreva M."/>
            <person name="Roeseler W."/>
            <person name="Tian H."/>
            <person name="Witte H."/>
            <person name="Yang S.P."/>
            <person name="Wilson R.K."/>
            <person name="Sommer R.J."/>
        </authorList>
    </citation>
    <scope>NUCLEOTIDE SEQUENCE [LARGE SCALE GENOMIC DNA]</scope>
    <source>
        <strain evidence="2">PS312</strain>
    </source>
</reference>
<dbReference type="AlphaFoldDB" id="A0A2A6BS05"/>
<accession>A0A8R1YSU7</accession>
<evidence type="ECO:0000313" key="2">
    <source>
        <dbReference type="Proteomes" id="UP000005239"/>
    </source>
</evidence>
<evidence type="ECO:0000313" key="1">
    <source>
        <dbReference type="EnsemblMetazoa" id="PPA37201.1"/>
    </source>
</evidence>
<sequence>MEIWRADASSGALEPSTKEFKRVGKVDGSSAKRELCESFITRAAFNEDSRRLHFCDISCMLSGKKVHFSFHILFIYSVYGKLNVIDGLNRPDLVANMKQLSGNSVVIWRKDRNLPKQVNTINQEGCQKVKVFQVGSRGEIDDICALIITLFTNGRLYTNDKMRNHLKGFDNYYKDTIVEALLSIRIGDISHSRSISDC</sequence>
<organism evidence="1 2">
    <name type="scientific">Pristionchus pacificus</name>
    <name type="common">Parasitic nematode worm</name>
    <dbReference type="NCBI Taxonomy" id="54126"/>
    <lineage>
        <taxon>Eukaryota</taxon>
        <taxon>Metazoa</taxon>
        <taxon>Ecdysozoa</taxon>
        <taxon>Nematoda</taxon>
        <taxon>Chromadorea</taxon>
        <taxon>Rhabditida</taxon>
        <taxon>Rhabditina</taxon>
        <taxon>Diplogasteromorpha</taxon>
        <taxon>Diplogasteroidea</taxon>
        <taxon>Neodiplogasteridae</taxon>
        <taxon>Pristionchus</taxon>
    </lineage>
</organism>
<accession>A0A2A6BS05</accession>
<proteinExistence type="predicted"/>
<gene>
    <name evidence="1" type="primary">WBGene00275570</name>
</gene>
<protein>
    <submittedName>
        <fullName evidence="1">Uncharacterized protein</fullName>
    </submittedName>
</protein>
<reference evidence="1" key="2">
    <citation type="submission" date="2022-06" db="UniProtKB">
        <authorList>
            <consortium name="EnsemblMetazoa"/>
        </authorList>
    </citation>
    <scope>IDENTIFICATION</scope>
    <source>
        <strain evidence="1">PS312</strain>
    </source>
</reference>
<keyword evidence="2" id="KW-1185">Reference proteome</keyword>
<name>A0A2A6BS05_PRIPA</name>
<dbReference type="Proteomes" id="UP000005239">
    <property type="component" value="Unassembled WGS sequence"/>
</dbReference>
<dbReference type="EnsemblMetazoa" id="PPA37201.1">
    <property type="protein sequence ID" value="PPA37201.1"/>
    <property type="gene ID" value="WBGene00275570"/>
</dbReference>